<evidence type="ECO:0000256" key="6">
    <source>
        <dbReference type="ARBA" id="ARBA00047942"/>
    </source>
</evidence>
<dbReference type="AlphaFoldDB" id="R4YYJ2"/>
<name>R4YYJ2_9ACTN</name>
<keyword evidence="4" id="KW-0808">Transferase</keyword>
<sequence length="1203" mass="132576">MHMPNVSDFQSQVLDRLTLPGPSGPLSYLDYLKLSATDRSGDESAVVDDQFTRLLLQWLGWEAGDWRYNSGKASTSALRPDFRVLAQGRTAFLVEDKSTSLDWTPAFLPQMRGYAKGTSGLVLWTNAREVRLFRFQSSGTFIPLAVVDIEALAQGATLPGIQTQALEVIVDALAKQRYIGFQDLCDSACADRDRIPLDDPSALDGYISGAQVALQQIGKAATVQVRAALDIVQELRRTENDLLRRFDAASDILLRSGWTADNSLKLNEWIRAIRPHLGAVSQEQMNFSHQTKIKPKGPQEKASQEFVSKLAAIDSEWRLYEIDRHLQELIEDAYSLWTRKQPNVDLATVERFADQAAYISFVRLMLVRILEDKSVLPVRVASNGGFGAWVELVQTVFVPGSDITPGNAFGAEFISMVVQTVSTYYSFDAKLFSWFQIDDYGLVQLLDHLNQYDFSEITTDVIGFTYESYIERSSKSEKGQFLTRGGLVDFLLDSIDYEGPSVIGRRLLDHACGSGSFLVHAARRLRMAIAVGSVQLGKARSTDELMGPNHPERRAFAKEFLKRLPDLVGLEIDPFSCYLAELNLLIQALDDLAVLWGTGDDLTFEHLSVFNTNSLELPESILDSSINGTPTLPSAHGANPLDAAWSVKALKDDWDQGFDFVAANPPFISSKKQPSIADFATRAFFRDDALSGDTNTYLLFFRLAEHFLADGGRAGIISPVGLCGDESGLAIRRLCTTGRLRLRSLTRFTSSTVLFDDVDQWTMITTFEAGPPSRRDPDVEVRYGFNEQDAATASSTIPAGFITNLEPSGDQSRLSEKVRWRNPWLLLGETDEYDLVKAACGQEGWLGDQFHGVGEWRQGDVNATGANPFRRRTAGPDRLPLLTGGTFQPWSPLRPSTEWVEAPSADPSSGIGSQLWHLANLQSPECGFVMGVQQNLHVRHRLRGTWYDRDSSSSFAFTHSVWRVQSLPKQSDALRALLALLNSDLVNFLFSAWSTNFNVGQAQIFRLPCPTTPLPASDLNSAALSALAARSDIENWELSGRGSYKPGHLSVDPEQVLSTLGIPKVSLSDALLSGDLLVEQGSSGRIDRIINENRLSSTTPGYAEAVGPLLLAAGPAAQLVAASASVSLPRVDRLAEWDRAINVALETAQGYVGAFDTAQEDVNSSVSSWYGLSAGQRAVAARGLPWEYKRARRRHKQLNPQTP</sequence>
<keyword evidence="5" id="KW-0949">S-adenosyl-L-methionine</keyword>
<comment type="catalytic activity">
    <reaction evidence="6">
        <text>a 2'-deoxyadenosine in DNA + S-adenosyl-L-methionine = an N(6)-methyl-2'-deoxyadenosine in DNA + S-adenosyl-L-homocysteine + H(+)</text>
        <dbReference type="Rhea" id="RHEA:15197"/>
        <dbReference type="Rhea" id="RHEA-COMP:12418"/>
        <dbReference type="Rhea" id="RHEA-COMP:12419"/>
        <dbReference type="ChEBI" id="CHEBI:15378"/>
        <dbReference type="ChEBI" id="CHEBI:57856"/>
        <dbReference type="ChEBI" id="CHEBI:59789"/>
        <dbReference type="ChEBI" id="CHEBI:90615"/>
        <dbReference type="ChEBI" id="CHEBI:90616"/>
        <dbReference type="EC" id="2.1.1.72"/>
    </reaction>
</comment>
<dbReference type="EC" id="2.1.1.72" evidence="2"/>
<dbReference type="InterPro" id="IPR050953">
    <property type="entry name" value="N4_N6_ade-DNA_methylase"/>
</dbReference>
<reference evidence="8 9" key="1">
    <citation type="journal article" date="2013" name="ISME J.">
        <title>Metabolic model for the filamentous 'Candidatus Microthrix parvicella' based on genomic and metagenomic analyses.</title>
        <authorList>
            <person name="Jon McIlroy S."/>
            <person name="Kristiansen R."/>
            <person name="Albertsen M."/>
            <person name="Michael Karst S."/>
            <person name="Rossetti S."/>
            <person name="Lund Nielsen J."/>
            <person name="Tandoi V."/>
            <person name="James Seviour R."/>
            <person name="Nielsen P.H."/>
        </authorList>
    </citation>
    <scope>NUCLEOTIDE SEQUENCE [LARGE SCALE GENOMIC DNA]</scope>
    <source>
        <strain evidence="8 9">RN1</strain>
    </source>
</reference>
<evidence type="ECO:0000256" key="4">
    <source>
        <dbReference type="ARBA" id="ARBA00022679"/>
    </source>
</evidence>
<feature type="domain" description="Type II methyltransferase M.TaqI-like" evidence="7">
    <location>
        <begin position="567"/>
        <end position="748"/>
    </location>
</feature>
<organism evidence="8 9">
    <name type="scientific">Candidatus Neomicrothrix parvicella RN1</name>
    <dbReference type="NCBI Taxonomy" id="1229780"/>
    <lineage>
        <taxon>Bacteria</taxon>
        <taxon>Bacillati</taxon>
        <taxon>Actinomycetota</taxon>
        <taxon>Acidimicrobiia</taxon>
        <taxon>Acidimicrobiales</taxon>
        <taxon>Microthrixaceae</taxon>
        <taxon>Candidatus Neomicrothrix</taxon>
    </lineage>
</organism>
<dbReference type="PRINTS" id="PR00507">
    <property type="entry name" value="N12N6MTFRASE"/>
</dbReference>
<dbReference type="GO" id="GO:0009007">
    <property type="term" value="F:site-specific DNA-methyltransferase (adenine-specific) activity"/>
    <property type="evidence" value="ECO:0007669"/>
    <property type="project" value="UniProtKB-EC"/>
</dbReference>
<dbReference type="GO" id="GO:0032259">
    <property type="term" value="P:methylation"/>
    <property type="evidence" value="ECO:0007669"/>
    <property type="project" value="UniProtKB-KW"/>
</dbReference>
<proteinExistence type="inferred from homology"/>
<dbReference type="PANTHER" id="PTHR33841">
    <property type="entry name" value="DNA METHYLTRANSFERASE YEEA-RELATED"/>
    <property type="match status" value="1"/>
</dbReference>
<keyword evidence="3 8" id="KW-0489">Methyltransferase</keyword>
<dbReference type="GO" id="GO:0006304">
    <property type="term" value="P:DNA modification"/>
    <property type="evidence" value="ECO:0007669"/>
    <property type="project" value="InterPro"/>
</dbReference>
<dbReference type="EMBL" id="CANL01000001">
    <property type="protein sequence ID" value="CCM62031.1"/>
    <property type="molecule type" value="Genomic_DNA"/>
</dbReference>
<dbReference type="STRING" id="1229780.BN381_10262"/>
<gene>
    <name evidence="8" type="ORF">BN381_10262</name>
</gene>
<dbReference type="Pfam" id="PF07669">
    <property type="entry name" value="Eco57I"/>
    <property type="match status" value="1"/>
</dbReference>
<evidence type="ECO:0000259" key="7">
    <source>
        <dbReference type="Pfam" id="PF07669"/>
    </source>
</evidence>
<dbReference type="GO" id="GO:0003676">
    <property type="term" value="F:nucleic acid binding"/>
    <property type="evidence" value="ECO:0007669"/>
    <property type="project" value="InterPro"/>
</dbReference>
<dbReference type="InterPro" id="IPR029063">
    <property type="entry name" value="SAM-dependent_MTases_sf"/>
</dbReference>
<dbReference type="OrthoDB" id="4280289at2"/>
<evidence type="ECO:0000256" key="5">
    <source>
        <dbReference type="ARBA" id="ARBA00022691"/>
    </source>
</evidence>
<dbReference type="RefSeq" id="WP_012223034.1">
    <property type="nucleotide sequence ID" value="NZ_HG422565.1"/>
</dbReference>
<evidence type="ECO:0000313" key="9">
    <source>
        <dbReference type="Proteomes" id="UP000018291"/>
    </source>
</evidence>
<evidence type="ECO:0000313" key="8">
    <source>
        <dbReference type="EMBL" id="CCM62031.1"/>
    </source>
</evidence>
<dbReference type="PANTHER" id="PTHR33841:SF5">
    <property type="entry name" value="DNA METHYLASE (MODIFICATION METHYLASE) (METHYLTRANSFERASE)-RELATED"/>
    <property type="match status" value="1"/>
</dbReference>
<dbReference type="PROSITE" id="PS00092">
    <property type="entry name" value="N6_MTASE"/>
    <property type="match status" value="1"/>
</dbReference>
<evidence type="ECO:0000256" key="2">
    <source>
        <dbReference type="ARBA" id="ARBA00011900"/>
    </source>
</evidence>
<keyword evidence="9" id="KW-1185">Reference proteome</keyword>
<protein>
    <recommendedName>
        <fullName evidence="2">site-specific DNA-methyltransferase (adenine-specific)</fullName>
        <ecNumber evidence="2">2.1.1.72</ecNumber>
    </recommendedName>
</protein>
<dbReference type="InterPro" id="IPR002052">
    <property type="entry name" value="DNA_methylase_N6_adenine_CS"/>
</dbReference>
<evidence type="ECO:0000256" key="1">
    <source>
        <dbReference type="ARBA" id="ARBA00006594"/>
    </source>
</evidence>
<comment type="caution">
    <text evidence="8">The sequence shown here is derived from an EMBL/GenBank/DDBJ whole genome shotgun (WGS) entry which is preliminary data.</text>
</comment>
<dbReference type="eggNOG" id="COG0286">
    <property type="taxonomic scope" value="Bacteria"/>
</dbReference>
<evidence type="ECO:0000256" key="3">
    <source>
        <dbReference type="ARBA" id="ARBA00022603"/>
    </source>
</evidence>
<comment type="similarity">
    <text evidence="1">Belongs to the N(4)/N(6)-methyltransferase family.</text>
</comment>
<dbReference type="Gene3D" id="3.40.50.150">
    <property type="entry name" value="Vaccinia Virus protein VP39"/>
    <property type="match status" value="1"/>
</dbReference>
<dbReference type="InterPro" id="IPR011639">
    <property type="entry name" value="MethylTrfase_TaqI-like_dom"/>
</dbReference>
<accession>R4YYJ2</accession>
<dbReference type="Proteomes" id="UP000018291">
    <property type="component" value="Unassembled WGS sequence"/>
</dbReference>
<dbReference type="SUPFAM" id="SSF53335">
    <property type="entry name" value="S-adenosyl-L-methionine-dependent methyltransferases"/>
    <property type="match status" value="1"/>
</dbReference>
<dbReference type="HOGENOM" id="CLU_270493_0_0_11"/>